<sequence>MLLNLKPLNSFAIVIMLGFSLLIFFCYIFFDFPPATTSSIPIPTSQTQTQSQLQSHPRSDREPFQQLLGAFRKWDSQVGCSNFKQKHLVKRGSNLSSLQVGFGGEDQCGELKMNHVGVLIKGWTWIPDNLDDLYPCRCGLSCLWTKSSVLLDKPDALFYETTTPPSP</sequence>
<keyword evidence="1" id="KW-1133">Transmembrane helix</keyword>
<protein>
    <submittedName>
        <fullName evidence="2">Uncharacterized protein</fullName>
    </submittedName>
</protein>
<feature type="transmembrane region" description="Helical" evidence="1">
    <location>
        <begin position="12"/>
        <end position="30"/>
    </location>
</feature>
<proteinExistence type="predicted"/>
<organism evidence="2 3">
    <name type="scientific">Deinandra increscens subsp. villosa</name>
    <dbReference type="NCBI Taxonomy" id="3103831"/>
    <lineage>
        <taxon>Eukaryota</taxon>
        <taxon>Viridiplantae</taxon>
        <taxon>Streptophyta</taxon>
        <taxon>Embryophyta</taxon>
        <taxon>Tracheophyta</taxon>
        <taxon>Spermatophyta</taxon>
        <taxon>Magnoliopsida</taxon>
        <taxon>eudicotyledons</taxon>
        <taxon>Gunneridae</taxon>
        <taxon>Pentapetalae</taxon>
        <taxon>asterids</taxon>
        <taxon>campanulids</taxon>
        <taxon>Asterales</taxon>
        <taxon>Asteraceae</taxon>
        <taxon>Asteroideae</taxon>
        <taxon>Heliantheae alliance</taxon>
        <taxon>Madieae</taxon>
        <taxon>Madiinae</taxon>
        <taxon>Deinandra</taxon>
    </lineage>
</organism>
<gene>
    <name evidence="2" type="ORF">SSX86_031857</name>
</gene>
<keyword evidence="1" id="KW-0472">Membrane</keyword>
<dbReference type="AlphaFoldDB" id="A0AAP0C3J8"/>
<reference evidence="2 3" key="1">
    <citation type="submission" date="2024-04" db="EMBL/GenBank/DDBJ databases">
        <title>The reference genome of an endangered Asteraceae, Deinandra increscens subsp. villosa, native to the Central Coast of California.</title>
        <authorList>
            <person name="Guilliams M."/>
            <person name="Hasenstab-Lehman K."/>
            <person name="Meyer R."/>
            <person name="Mcevoy S."/>
        </authorList>
    </citation>
    <scope>NUCLEOTIDE SEQUENCE [LARGE SCALE GENOMIC DNA]</scope>
    <source>
        <tissue evidence="2">Leaf</tissue>
    </source>
</reference>
<keyword evidence="3" id="KW-1185">Reference proteome</keyword>
<evidence type="ECO:0000256" key="1">
    <source>
        <dbReference type="SAM" id="Phobius"/>
    </source>
</evidence>
<dbReference type="EMBL" id="JBCNJP010008062">
    <property type="protein sequence ID" value="KAK9049174.1"/>
    <property type="molecule type" value="Genomic_DNA"/>
</dbReference>
<evidence type="ECO:0000313" key="3">
    <source>
        <dbReference type="Proteomes" id="UP001408789"/>
    </source>
</evidence>
<name>A0AAP0C3J8_9ASTR</name>
<evidence type="ECO:0000313" key="2">
    <source>
        <dbReference type="EMBL" id="KAK9049174.1"/>
    </source>
</evidence>
<feature type="non-terminal residue" evidence="2">
    <location>
        <position position="167"/>
    </location>
</feature>
<keyword evidence="1" id="KW-0812">Transmembrane</keyword>
<accession>A0AAP0C3J8</accession>
<dbReference type="Proteomes" id="UP001408789">
    <property type="component" value="Unassembled WGS sequence"/>
</dbReference>
<comment type="caution">
    <text evidence="2">The sequence shown here is derived from an EMBL/GenBank/DDBJ whole genome shotgun (WGS) entry which is preliminary data.</text>
</comment>